<reference evidence="2 3" key="1">
    <citation type="submission" date="2020-07" db="EMBL/GenBank/DDBJ databases">
        <authorList>
            <person name="Criscuolo A."/>
        </authorList>
    </citation>
    <scope>NUCLEOTIDE SEQUENCE [LARGE SCALE GENOMIC DNA]</scope>
    <source>
        <strain evidence="2">CIP111649</strain>
    </source>
</reference>
<dbReference type="RefSeq" id="WP_185126005.1">
    <property type="nucleotide sequence ID" value="NZ_CAJEWD010000008.1"/>
</dbReference>
<keyword evidence="1" id="KW-0175">Coiled coil</keyword>
<dbReference type="AlphaFoldDB" id="A0A6V7RMQ2"/>
<keyword evidence="3" id="KW-1185">Reference proteome</keyword>
<comment type="caution">
    <text evidence="2">The sequence shown here is derived from an EMBL/GenBank/DDBJ whole genome shotgun (WGS) entry which is preliminary data.</text>
</comment>
<dbReference type="Proteomes" id="UP000589351">
    <property type="component" value="Unassembled WGS sequence"/>
</dbReference>
<evidence type="ECO:0000256" key="1">
    <source>
        <dbReference type="SAM" id="Coils"/>
    </source>
</evidence>
<accession>A0A6V7RMQ2</accession>
<name>A0A6V7RMQ2_9STAP</name>
<proteinExistence type="predicted"/>
<dbReference type="EMBL" id="CAJEWD010000008">
    <property type="protein sequence ID" value="CAD2078934.1"/>
    <property type="molecule type" value="Genomic_DNA"/>
</dbReference>
<gene>
    <name evidence="2" type="ORF">JEODO184_01533</name>
</gene>
<evidence type="ECO:0000313" key="2">
    <source>
        <dbReference type="EMBL" id="CAD2078934.1"/>
    </source>
</evidence>
<sequence>MSISAGILKYPKQYILVEDKSTKIYKSLYDHLEFENVDDYVFSVVTSITQEMIGNEIWHLIQHEDTELGWIKLSNSIQIYRYQPKLYKVIESVFQPNELNERMGISKDFISHFKDNMLTVKSEITYNGEKYYSVFLKNKFHGFHKAAYLDPLIELKLPIDKSNIISDEIYSNSKLNNPVSHVPEFQKGLLNTAFLKIGIASVVIQGNTYWTPIESLIGINIPELANEEKSIEQLKYDDLMYSAHESKQKSIDMLKTIIGAKDYLNNTEVRKYLSLASPKNSTDNIDEIKDELKSIKNENLDLRRKLRQSQNDFKLASNRLEHQLEYKERLEAQKDKYKERMELVEDKLANLDDKYKILKKQKSGIRKFF</sequence>
<evidence type="ECO:0000313" key="3">
    <source>
        <dbReference type="Proteomes" id="UP000589351"/>
    </source>
</evidence>
<feature type="coiled-coil region" evidence="1">
    <location>
        <begin position="285"/>
        <end position="361"/>
    </location>
</feature>
<organism evidence="2 3">
    <name type="scientific">Jeotgalicoccus meleagridis</name>
    <dbReference type="NCBI Taxonomy" id="2759181"/>
    <lineage>
        <taxon>Bacteria</taxon>
        <taxon>Bacillati</taxon>
        <taxon>Bacillota</taxon>
        <taxon>Bacilli</taxon>
        <taxon>Bacillales</taxon>
        <taxon>Staphylococcaceae</taxon>
        <taxon>Jeotgalicoccus</taxon>
    </lineage>
</organism>
<protein>
    <submittedName>
        <fullName evidence="2">Uncharacterized protein</fullName>
    </submittedName>
</protein>